<dbReference type="AlphaFoldDB" id="A0AAV6X0V8"/>
<dbReference type="SUPFAM" id="SSF57903">
    <property type="entry name" value="FYVE/PHD zinc finger"/>
    <property type="match status" value="1"/>
</dbReference>
<dbReference type="Proteomes" id="UP000826271">
    <property type="component" value="Unassembled WGS sequence"/>
</dbReference>
<evidence type="ECO:0000259" key="5">
    <source>
        <dbReference type="PROSITE" id="PS50016"/>
    </source>
</evidence>
<dbReference type="GO" id="GO:0045740">
    <property type="term" value="P:positive regulation of DNA replication"/>
    <property type="evidence" value="ECO:0007669"/>
    <property type="project" value="TreeGrafter"/>
</dbReference>
<evidence type="ECO:0000313" key="8">
    <source>
        <dbReference type="Proteomes" id="UP000826271"/>
    </source>
</evidence>
<accession>A0AAV6X0V8</accession>
<feature type="domain" description="PHD-type" evidence="5">
    <location>
        <begin position="123"/>
        <end position="173"/>
    </location>
</feature>
<dbReference type="PANTHER" id="PTHR46510:SF1">
    <property type="entry name" value="BROMODOMAIN ADJACENT TO ZINC FINGER DOMAIN PROTEIN 1A"/>
    <property type="match status" value="1"/>
</dbReference>
<proteinExistence type="predicted"/>
<dbReference type="GO" id="GO:0000228">
    <property type="term" value="C:nuclear chromosome"/>
    <property type="evidence" value="ECO:0007669"/>
    <property type="project" value="TreeGrafter"/>
</dbReference>
<feature type="domain" description="CW-type" evidence="6">
    <location>
        <begin position="271"/>
        <end position="335"/>
    </location>
</feature>
<dbReference type="PANTHER" id="PTHR46510">
    <property type="entry name" value="BROMODOMAIN ADJACENT TO ZINC FINGER DOMAIN PROTEIN 1A"/>
    <property type="match status" value="1"/>
</dbReference>
<dbReference type="FunFam" id="3.30.40.100:FF:000005">
    <property type="entry name" value="uncharacterized protein LOC106759733 isoform X4"/>
    <property type="match status" value="1"/>
</dbReference>
<gene>
    <name evidence="7" type="ORF">BUALT_Bualt09G0058100</name>
</gene>
<evidence type="ECO:0000256" key="2">
    <source>
        <dbReference type="ARBA" id="ARBA00022771"/>
    </source>
</evidence>
<keyword evidence="3" id="KW-0862">Zinc</keyword>
<evidence type="ECO:0000256" key="4">
    <source>
        <dbReference type="PROSITE-ProRule" id="PRU00146"/>
    </source>
</evidence>
<dbReference type="InterPro" id="IPR047171">
    <property type="entry name" value="BAZ1A"/>
</dbReference>
<dbReference type="GO" id="GO:0008270">
    <property type="term" value="F:zinc ion binding"/>
    <property type="evidence" value="ECO:0007669"/>
    <property type="project" value="UniProtKB-KW"/>
</dbReference>
<dbReference type="GO" id="GO:0006338">
    <property type="term" value="P:chromatin remodeling"/>
    <property type="evidence" value="ECO:0007669"/>
    <property type="project" value="InterPro"/>
</dbReference>
<name>A0AAV6X0V8_9LAMI</name>
<keyword evidence="8" id="KW-1185">Reference proteome</keyword>
<dbReference type="InterPro" id="IPR013083">
    <property type="entry name" value="Znf_RING/FYVE/PHD"/>
</dbReference>
<dbReference type="InterPro" id="IPR001965">
    <property type="entry name" value="Znf_PHD"/>
</dbReference>
<sequence length="365" mass="40204">MSTKLSDGCFSTISSEHKVSPFELATEAERSPITGSCNIRAKASFNRCSTGEEALISDVDRDFNDNCSSSKPNSELNSASLEIDLGELSECSSSRILIAEKASHQISERDTCISVTSSDNYCSKPCKVCGDLDSTLNMIICDNCADAYHISCCNPNITSIPVGEWLCSACMRKKSKVYKEKSTNNSVSINSLIGRNGNSALVGNLGSIEFMFSETEPYMSSVRLGDEFQANVPDWSGSIVDEAGPIVDRLETDPSNNVSTQNRISNKHSKLGSIGNWLQCQEFVEGIGEGVEGIICGKWRRAPIFEVQTDYWECFDCVHWDPSHADCAVPQEVDTEEVMKQLKYIEMLRPQVAAKRRKLKCSKSK</sequence>
<reference evidence="7" key="1">
    <citation type="submission" date="2019-10" db="EMBL/GenBank/DDBJ databases">
        <authorList>
            <person name="Zhang R."/>
            <person name="Pan Y."/>
            <person name="Wang J."/>
            <person name="Ma R."/>
            <person name="Yu S."/>
        </authorList>
    </citation>
    <scope>NUCLEOTIDE SEQUENCE</scope>
    <source>
        <strain evidence="7">LA-IB0</strain>
        <tissue evidence="7">Leaf</tissue>
    </source>
</reference>
<dbReference type="GO" id="GO:0008623">
    <property type="term" value="C:CHRAC"/>
    <property type="evidence" value="ECO:0007669"/>
    <property type="project" value="TreeGrafter"/>
</dbReference>
<evidence type="ECO:0000256" key="1">
    <source>
        <dbReference type="ARBA" id="ARBA00022723"/>
    </source>
</evidence>
<evidence type="ECO:0000313" key="7">
    <source>
        <dbReference type="EMBL" id="KAG8376386.1"/>
    </source>
</evidence>
<comment type="caution">
    <text evidence="7">The sequence shown here is derived from an EMBL/GenBank/DDBJ whole genome shotgun (WGS) entry which is preliminary data.</text>
</comment>
<dbReference type="InterPro" id="IPR019787">
    <property type="entry name" value="Znf_PHD-finger"/>
</dbReference>
<dbReference type="Pfam" id="PF00628">
    <property type="entry name" value="PHD"/>
    <property type="match status" value="1"/>
</dbReference>
<dbReference type="PROSITE" id="PS50016">
    <property type="entry name" value="ZF_PHD_2"/>
    <property type="match status" value="1"/>
</dbReference>
<keyword evidence="2 4" id="KW-0863">Zinc-finger</keyword>
<dbReference type="SMART" id="SM00249">
    <property type="entry name" value="PHD"/>
    <property type="match status" value="1"/>
</dbReference>
<keyword evidence="1" id="KW-0479">Metal-binding</keyword>
<dbReference type="GO" id="GO:0003677">
    <property type="term" value="F:DNA binding"/>
    <property type="evidence" value="ECO:0007669"/>
    <property type="project" value="TreeGrafter"/>
</dbReference>
<dbReference type="GO" id="GO:0031445">
    <property type="term" value="P:regulation of heterochromatin formation"/>
    <property type="evidence" value="ECO:0007669"/>
    <property type="project" value="TreeGrafter"/>
</dbReference>
<dbReference type="Gene3D" id="3.30.40.10">
    <property type="entry name" value="Zinc/RING finger domain, C3HC4 (zinc finger)"/>
    <property type="match status" value="1"/>
</dbReference>
<evidence type="ECO:0000259" key="6">
    <source>
        <dbReference type="PROSITE" id="PS51050"/>
    </source>
</evidence>
<protein>
    <submittedName>
        <fullName evidence="7">Uncharacterized protein</fullName>
    </submittedName>
</protein>
<dbReference type="PROSITE" id="PS01359">
    <property type="entry name" value="ZF_PHD_1"/>
    <property type="match status" value="1"/>
</dbReference>
<evidence type="ECO:0000256" key="3">
    <source>
        <dbReference type="ARBA" id="ARBA00022833"/>
    </source>
</evidence>
<dbReference type="InterPro" id="IPR011124">
    <property type="entry name" value="Znf_CW"/>
</dbReference>
<dbReference type="InterPro" id="IPR019786">
    <property type="entry name" value="Zinc_finger_PHD-type_CS"/>
</dbReference>
<dbReference type="EMBL" id="WHWC01000009">
    <property type="protein sequence ID" value="KAG8376386.1"/>
    <property type="molecule type" value="Genomic_DNA"/>
</dbReference>
<dbReference type="GO" id="GO:0006355">
    <property type="term" value="P:regulation of DNA-templated transcription"/>
    <property type="evidence" value="ECO:0007669"/>
    <property type="project" value="TreeGrafter"/>
</dbReference>
<dbReference type="Gene3D" id="3.30.40.100">
    <property type="match status" value="1"/>
</dbReference>
<organism evidence="7 8">
    <name type="scientific">Buddleja alternifolia</name>
    <dbReference type="NCBI Taxonomy" id="168488"/>
    <lineage>
        <taxon>Eukaryota</taxon>
        <taxon>Viridiplantae</taxon>
        <taxon>Streptophyta</taxon>
        <taxon>Embryophyta</taxon>
        <taxon>Tracheophyta</taxon>
        <taxon>Spermatophyta</taxon>
        <taxon>Magnoliopsida</taxon>
        <taxon>eudicotyledons</taxon>
        <taxon>Gunneridae</taxon>
        <taxon>Pentapetalae</taxon>
        <taxon>asterids</taxon>
        <taxon>lamiids</taxon>
        <taxon>Lamiales</taxon>
        <taxon>Scrophulariaceae</taxon>
        <taxon>Buddlejeae</taxon>
        <taxon>Buddleja</taxon>
    </lineage>
</organism>
<dbReference type="InterPro" id="IPR011011">
    <property type="entry name" value="Znf_FYVE_PHD"/>
</dbReference>
<dbReference type="PROSITE" id="PS51050">
    <property type="entry name" value="ZF_CW"/>
    <property type="match status" value="1"/>
</dbReference>